<dbReference type="Pfam" id="PF13307">
    <property type="entry name" value="Helicase_C_2"/>
    <property type="match status" value="1"/>
</dbReference>
<evidence type="ECO:0000259" key="12">
    <source>
        <dbReference type="PROSITE" id="PS51193"/>
    </source>
</evidence>
<keyword evidence="4 13" id="KW-0347">Helicase</keyword>
<comment type="catalytic activity">
    <reaction evidence="8">
        <text>ATP + H2O = ADP + phosphate + H(+)</text>
        <dbReference type="Rhea" id="RHEA:13065"/>
        <dbReference type="ChEBI" id="CHEBI:15377"/>
        <dbReference type="ChEBI" id="CHEBI:15378"/>
        <dbReference type="ChEBI" id="CHEBI:30616"/>
        <dbReference type="ChEBI" id="CHEBI:43474"/>
        <dbReference type="ChEBI" id="CHEBI:456216"/>
        <dbReference type="EC" id="5.6.2.3"/>
    </reaction>
</comment>
<accession>A0A5N5UW36</accession>
<keyword evidence="2" id="KW-0547">Nucleotide-binding</keyword>
<dbReference type="SMART" id="SM00487">
    <property type="entry name" value="DEXDc"/>
    <property type="match status" value="1"/>
</dbReference>
<evidence type="ECO:0000313" key="14">
    <source>
        <dbReference type="Proteomes" id="UP000325690"/>
    </source>
</evidence>
<keyword evidence="3" id="KW-0378">Hydrolase</keyword>
<evidence type="ECO:0000256" key="5">
    <source>
        <dbReference type="ARBA" id="ARBA00022840"/>
    </source>
</evidence>
<dbReference type="InterPro" id="IPR027417">
    <property type="entry name" value="P-loop_NTPase"/>
</dbReference>
<proteinExistence type="inferred from homology"/>
<feature type="domain" description="Helicase ATP-binding" evidence="12">
    <location>
        <begin position="1"/>
        <end position="280"/>
    </location>
</feature>
<evidence type="ECO:0000256" key="8">
    <source>
        <dbReference type="ARBA" id="ARBA00048954"/>
    </source>
</evidence>
<keyword evidence="14" id="KW-1185">Reference proteome</keyword>
<dbReference type="InterPro" id="IPR014001">
    <property type="entry name" value="Helicase_ATP-bd"/>
</dbReference>
<evidence type="ECO:0000313" key="13">
    <source>
        <dbReference type="EMBL" id="KAB7753803.1"/>
    </source>
</evidence>
<protein>
    <recommendedName>
        <fullName evidence="9">ATP-dependent helicase DinG</fullName>
        <ecNumber evidence="7">5.6.2.3</ecNumber>
    </recommendedName>
    <alternativeName>
        <fullName evidence="10">DNA 5'-3' helicase DinG</fullName>
    </alternativeName>
</protein>
<dbReference type="FunFam" id="3.40.50.300:FF:000437">
    <property type="entry name" value="ATP-dependent DNA helicase DinG"/>
    <property type="match status" value="1"/>
</dbReference>
<dbReference type="Gene3D" id="3.40.50.300">
    <property type="entry name" value="P-loop containing nucleotide triphosphate hydrolases"/>
    <property type="match status" value="2"/>
</dbReference>
<feature type="compositionally biased region" description="Gly residues" evidence="11">
    <location>
        <begin position="695"/>
        <end position="704"/>
    </location>
</feature>
<dbReference type="GO" id="GO:0016818">
    <property type="term" value="F:hydrolase activity, acting on acid anhydrides, in phosphorus-containing anhydrides"/>
    <property type="evidence" value="ECO:0007669"/>
    <property type="project" value="InterPro"/>
</dbReference>
<dbReference type="SMART" id="SM00491">
    <property type="entry name" value="HELICc2"/>
    <property type="match status" value="1"/>
</dbReference>
<evidence type="ECO:0000256" key="1">
    <source>
        <dbReference type="ARBA" id="ARBA00001966"/>
    </source>
</evidence>
<dbReference type="AlphaFoldDB" id="A0A5N5UW36"/>
<dbReference type="InterPro" id="IPR014013">
    <property type="entry name" value="Helic_SF1/SF2_ATP-bd_DinG/Rad3"/>
</dbReference>
<dbReference type="InterPro" id="IPR045028">
    <property type="entry name" value="DinG/Rad3-like"/>
</dbReference>
<dbReference type="InterPro" id="IPR011545">
    <property type="entry name" value="DEAD/DEAH_box_helicase_dom"/>
</dbReference>
<feature type="compositionally biased region" description="Basic residues" evidence="11">
    <location>
        <begin position="719"/>
        <end position="761"/>
    </location>
</feature>
<dbReference type="SUPFAM" id="SSF52540">
    <property type="entry name" value="P-loop containing nucleoside triphosphate hydrolases"/>
    <property type="match status" value="1"/>
</dbReference>
<dbReference type="PROSITE" id="PS51193">
    <property type="entry name" value="HELICASE_ATP_BIND_2"/>
    <property type="match status" value="1"/>
</dbReference>
<evidence type="ECO:0000256" key="10">
    <source>
        <dbReference type="ARBA" id="ARBA00079061"/>
    </source>
</evidence>
<dbReference type="PANTHER" id="PTHR11472:SF34">
    <property type="entry name" value="REGULATOR OF TELOMERE ELONGATION HELICASE 1"/>
    <property type="match status" value="1"/>
</dbReference>
<evidence type="ECO:0000256" key="9">
    <source>
        <dbReference type="ARBA" id="ARBA00073590"/>
    </source>
</evidence>
<comment type="caution">
    <text evidence="13">The sequence shown here is derived from an EMBL/GenBank/DDBJ whole genome shotgun (WGS) entry which is preliminary data.</text>
</comment>
<dbReference type="InterPro" id="IPR006555">
    <property type="entry name" value="ATP-dep_Helicase_C"/>
</dbReference>
<dbReference type="Proteomes" id="UP000325690">
    <property type="component" value="Unassembled WGS sequence"/>
</dbReference>
<evidence type="ECO:0000256" key="3">
    <source>
        <dbReference type="ARBA" id="ARBA00022801"/>
    </source>
</evidence>
<evidence type="ECO:0000256" key="6">
    <source>
        <dbReference type="ARBA" id="ARBA00038058"/>
    </source>
</evidence>
<evidence type="ECO:0000256" key="2">
    <source>
        <dbReference type="ARBA" id="ARBA00022741"/>
    </source>
</evidence>
<comment type="similarity">
    <text evidence="6">Belongs to the helicase family. DinG subfamily.</text>
</comment>
<evidence type="ECO:0000256" key="4">
    <source>
        <dbReference type="ARBA" id="ARBA00022806"/>
    </source>
</evidence>
<dbReference type="GO" id="GO:0006139">
    <property type="term" value="P:nucleobase-containing compound metabolic process"/>
    <property type="evidence" value="ECO:0007669"/>
    <property type="project" value="InterPro"/>
</dbReference>
<dbReference type="GO" id="GO:0043139">
    <property type="term" value="F:5'-3' DNA helicase activity"/>
    <property type="evidence" value="ECO:0007669"/>
    <property type="project" value="UniProtKB-EC"/>
</dbReference>
<evidence type="ECO:0000256" key="7">
    <source>
        <dbReference type="ARBA" id="ARBA00044969"/>
    </source>
</evidence>
<dbReference type="EC" id="5.6.2.3" evidence="7"/>
<feature type="region of interest" description="Disordered" evidence="11">
    <location>
        <begin position="685"/>
        <end position="771"/>
    </location>
</feature>
<dbReference type="Pfam" id="PF00270">
    <property type="entry name" value="DEAD"/>
    <property type="match status" value="1"/>
</dbReference>
<comment type="cofactor">
    <cofactor evidence="1">
        <name>[4Fe-4S] cluster</name>
        <dbReference type="ChEBI" id="CHEBI:49883"/>
    </cofactor>
</comment>
<reference evidence="13 14" key="1">
    <citation type="submission" date="2012-10" db="EMBL/GenBank/DDBJ databases">
        <title>The draft sequence of the Mycobacterium pheli genome.</title>
        <authorList>
            <person name="Pettersson B.M.F."/>
            <person name="Das S."/>
            <person name="Dasgupta S."/>
            <person name="Bhattacharya A."/>
            <person name="Kirsebom L.A."/>
        </authorList>
    </citation>
    <scope>NUCLEOTIDE SEQUENCE [LARGE SCALE GENOMIC DNA]</scope>
    <source>
        <strain evidence="13 14">CCUG 21000</strain>
    </source>
</reference>
<dbReference type="GO" id="GO:0005524">
    <property type="term" value="F:ATP binding"/>
    <property type="evidence" value="ECO:0007669"/>
    <property type="project" value="UniProtKB-KW"/>
</dbReference>
<feature type="compositionally biased region" description="Basic and acidic residues" evidence="11">
    <location>
        <begin position="705"/>
        <end position="715"/>
    </location>
</feature>
<sequence>MAALGGRERSGQIEMAQAVARAFETGEHLAVQAGTGTGKSLAYLVPAVAQAVTSEEPVVVSTATIALQRQLVDRDLPRLADALAALLPRRPQFALLKGRGNYLCLNKIHNGAGEPEDRPQEELFEPMAVSALGRDVKRLIAWSSETDTGDRDELTPGVPDRSWSQVSVSARECIGVARCPYGADCFAEKAREKAGHADVVVTNHALLAIDAISDAAVLPEHRLLVVDEAHELVDRVTSVATGELSATSMSVAHRRSARLVDPELAERLEAATTTLASAIHDTEPGRIDVLDEELATYLAAVRDAAHRVRAAIDTAPSDPAAAAARTEAVTALTELGDTASRILDSFVPPIADRLDVVWVERDEIRGTVRTLLRVAPLTVSGLLRTRLFEHATTVLTSATLTLGGNFEAMAGAWGLTTEGIRWRGLDVGSPFEHAKSGILYIAAHLPPPGRDGTGSAEQLDEIAGLITAAGGRTLGLFSSMRAAKAAAEVMRERLDTPVLCQGEDTTSALVERFADDPATSLFGTLSLWQGVDVPGPSLSLVLIDRIPFPRPDDPLLTARQRAVAARGGNGFMAVAASHAALLLAQGAGRLLRRVDDRGVVAVLDSRMATARYGGYLRASLPPFWTTTAPPPGRDALGRLRLHPARGATCGGWGPRSGRRRTPPWCAMRWSGCGVGESPILAAIQSKGGADEAGAGRSGAGVGGGADDRVHDDAAGHPRVGVRRPVPRRGHAGHRRPERAAARRRGAHPGGGGHRRRRRRRTVPPGDQRHRGLLGERLRRDLRRRVPARRGAVLLGRQRFRRGLLLRLQHVRVGQRGLLHRRRDHRLGPR</sequence>
<dbReference type="GO" id="GO:0003676">
    <property type="term" value="F:nucleic acid binding"/>
    <property type="evidence" value="ECO:0007669"/>
    <property type="project" value="InterPro"/>
</dbReference>
<gene>
    <name evidence="13" type="ORF">MPHL21000_17685</name>
</gene>
<dbReference type="EMBL" id="ANBP01000028">
    <property type="protein sequence ID" value="KAB7753803.1"/>
    <property type="molecule type" value="Genomic_DNA"/>
</dbReference>
<name>A0A5N5UW36_MYCPH</name>
<evidence type="ECO:0000256" key="11">
    <source>
        <dbReference type="SAM" id="MobiDB-lite"/>
    </source>
</evidence>
<keyword evidence="5" id="KW-0067">ATP-binding</keyword>
<dbReference type="PANTHER" id="PTHR11472">
    <property type="entry name" value="DNA REPAIR DEAD HELICASE RAD3/XP-D SUBFAMILY MEMBER"/>
    <property type="match status" value="1"/>
</dbReference>
<organism evidence="13 14">
    <name type="scientific">Mycolicibacterium phlei DSM 43239 = CCUG 21000</name>
    <dbReference type="NCBI Taxonomy" id="1226750"/>
    <lineage>
        <taxon>Bacteria</taxon>
        <taxon>Bacillati</taxon>
        <taxon>Actinomycetota</taxon>
        <taxon>Actinomycetes</taxon>
        <taxon>Mycobacteriales</taxon>
        <taxon>Mycobacteriaceae</taxon>
        <taxon>Mycolicibacterium</taxon>
    </lineage>
</organism>